<feature type="domain" description="AMP-dependent synthetase/ligase" evidence="1">
    <location>
        <begin position="14"/>
        <end position="368"/>
    </location>
</feature>
<dbReference type="Gene3D" id="3.40.50.12780">
    <property type="entry name" value="N-terminal domain of ligase-like"/>
    <property type="match status" value="1"/>
</dbReference>
<dbReference type="InterPro" id="IPR042099">
    <property type="entry name" value="ANL_N_sf"/>
</dbReference>
<dbReference type="Proteomes" id="UP001299283">
    <property type="component" value="Unassembled WGS sequence"/>
</dbReference>
<sequence length="526" mass="56821">MTASRPATVAHILAQNASAYPDRIALIDGDIRLTWTDLASRVDRLAGALRQRGVSRGDRILWLGQNSFRVYELLCVAAKLGAMVCPANWRWSAAEIEFAVDDFDPRVVFWQSEEIGDVIAQVPGRTERLWIRHDADPGGDGYERLVTGGNPPTDLPEVSSDDALLVIYTAAIDGRPGGSMLSHTNLITTALTTSWAYSVSAQTVFLNAGPMFHIGNWQIVGLPTFVMGGTNVILRRPDPSAVLDALASQKCTSAFLMPATIAEVAVLQRKQARDLSAFRANAAFQLWQGLVELDDVPATRISGGIGYGQTEMSGLNVLPAFGADGVGNAGRPAPGLTVALLDENGVPVRDGETGEICVRGGIVHLGYWNRRETNAYRFRHGWWHTTDLGRWESDGSLTFIGTMTRMIKSGAENIFPAEVEAALESHPAVREAAIIGVPNPRLLQDVKAIVALHEGTELTQEALIEHCKAKIASFKKPKSIEFVERLPRHGPDKDYDTLDDIFGGGGYPGGVNLGGGAGHEVKRNVS</sequence>
<evidence type="ECO:0000313" key="3">
    <source>
        <dbReference type="EMBL" id="MEB3071688.1"/>
    </source>
</evidence>
<dbReference type="Pfam" id="PF00501">
    <property type="entry name" value="AMP-binding"/>
    <property type="match status" value="1"/>
</dbReference>
<protein>
    <submittedName>
        <fullName evidence="3">AMP-binding protein</fullName>
    </submittedName>
</protein>
<dbReference type="SUPFAM" id="SSF56801">
    <property type="entry name" value="Acetyl-CoA synthetase-like"/>
    <property type="match status" value="1"/>
</dbReference>
<accession>A0ABU5Z2U3</accession>
<comment type="caution">
    <text evidence="3">The sequence shown here is derived from an EMBL/GenBank/DDBJ whole genome shotgun (WGS) entry which is preliminary data.</text>
</comment>
<dbReference type="RefSeq" id="WP_225397588.1">
    <property type="nucleotide sequence ID" value="NZ_JAYJJQ010000032.1"/>
</dbReference>
<proteinExistence type="predicted"/>
<feature type="domain" description="AMP-binding enzyme C-terminal" evidence="2">
    <location>
        <begin position="418"/>
        <end position="490"/>
    </location>
</feature>
<evidence type="ECO:0000313" key="4">
    <source>
        <dbReference type="Proteomes" id="UP001299283"/>
    </source>
</evidence>
<dbReference type="InterPro" id="IPR000873">
    <property type="entry name" value="AMP-dep_synth/lig_dom"/>
</dbReference>
<reference evidence="3 4" key="1">
    <citation type="submission" date="2023-12" db="EMBL/GenBank/DDBJ databases">
        <title>Description of new species of Mycobacterium terrae complex isolated from sewage at the Sao Paulo Zoological Park Foundation in Brazil.</title>
        <authorList>
            <person name="Romagnoli C.L."/>
            <person name="Conceicao E.C."/>
            <person name="Machado E."/>
            <person name="Barreto L.B.P.F."/>
            <person name="Sharma A."/>
            <person name="Silva N.M."/>
            <person name="Marques L.E."/>
            <person name="Juliana M.A."/>
            <person name="Lourenco M.C.S."/>
            <person name="Digiampietri L.A."/>
            <person name="Suffys P.N."/>
            <person name="Viana-Niero C."/>
        </authorList>
    </citation>
    <scope>NUCLEOTIDE SEQUENCE [LARGE SCALE GENOMIC DNA]</scope>
    <source>
        <strain evidence="3 4">MYC017</strain>
    </source>
</reference>
<dbReference type="InterPro" id="IPR045851">
    <property type="entry name" value="AMP-bd_C_sf"/>
</dbReference>
<dbReference type="InterPro" id="IPR025110">
    <property type="entry name" value="AMP-bd_C"/>
</dbReference>
<dbReference type="EMBL" id="JAYJJQ010000032">
    <property type="protein sequence ID" value="MEB3071688.1"/>
    <property type="molecule type" value="Genomic_DNA"/>
</dbReference>
<evidence type="ECO:0000259" key="2">
    <source>
        <dbReference type="Pfam" id="PF13193"/>
    </source>
</evidence>
<organism evidence="3 4">
    <name type="scientific">[Mycobacterium] vasticus</name>
    <dbReference type="NCBI Taxonomy" id="2875777"/>
    <lineage>
        <taxon>Bacteria</taxon>
        <taxon>Bacillati</taxon>
        <taxon>Actinomycetota</taxon>
        <taxon>Actinomycetes</taxon>
        <taxon>Mycobacteriales</taxon>
        <taxon>Mycobacteriaceae</taxon>
        <taxon>Mycolicibacter</taxon>
    </lineage>
</organism>
<dbReference type="InterPro" id="IPR050237">
    <property type="entry name" value="ATP-dep_AMP-bd_enzyme"/>
</dbReference>
<dbReference type="Pfam" id="PF13193">
    <property type="entry name" value="AMP-binding_C"/>
    <property type="match status" value="1"/>
</dbReference>
<evidence type="ECO:0000259" key="1">
    <source>
        <dbReference type="Pfam" id="PF00501"/>
    </source>
</evidence>
<name>A0ABU5Z2U3_9MYCO</name>
<keyword evidence="4" id="KW-1185">Reference proteome</keyword>
<dbReference type="PANTHER" id="PTHR43767:SF1">
    <property type="entry name" value="NONRIBOSOMAL PEPTIDE SYNTHASE PES1 (EUROFUNG)-RELATED"/>
    <property type="match status" value="1"/>
</dbReference>
<dbReference type="PANTHER" id="PTHR43767">
    <property type="entry name" value="LONG-CHAIN-FATTY-ACID--COA LIGASE"/>
    <property type="match status" value="1"/>
</dbReference>
<dbReference type="Gene3D" id="3.30.300.30">
    <property type="match status" value="1"/>
</dbReference>
<gene>
    <name evidence="3" type="ORF">K5L39_21160</name>
</gene>